<proteinExistence type="predicted"/>
<dbReference type="KEGG" id="rmb:K529_022855"/>
<protein>
    <submittedName>
        <fullName evidence="1">Uncharacterized protein</fullName>
    </submittedName>
</protein>
<evidence type="ECO:0000313" key="1">
    <source>
        <dbReference type="EMBL" id="ANP43597.1"/>
    </source>
</evidence>
<name>A0A1B1AAQ6_9RHOB</name>
<accession>A0A1B1AAQ6</accession>
<reference evidence="1 2" key="1">
    <citation type="journal article" date="2016" name="ISME J.">
        <title>Global occurrence and heterogeneity of the Roseobacter-clade species Ruegeria mobilis.</title>
        <authorList>
            <person name="Sonnenschein E."/>
            <person name="Gram L."/>
        </authorList>
    </citation>
    <scope>NUCLEOTIDE SEQUENCE [LARGE SCALE GENOMIC DNA]</scope>
    <source>
        <strain evidence="1 2">F1926</strain>
        <plasmid evidence="1 2">unnamed4</plasmid>
    </source>
</reference>
<organism evidence="1 2">
    <name type="scientific">Tritonibacter mobilis F1926</name>
    <dbReference type="NCBI Taxonomy" id="1265309"/>
    <lineage>
        <taxon>Bacteria</taxon>
        <taxon>Pseudomonadati</taxon>
        <taxon>Pseudomonadota</taxon>
        <taxon>Alphaproteobacteria</taxon>
        <taxon>Rhodobacterales</taxon>
        <taxon>Paracoccaceae</taxon>
        <taxon>Tritonibacter</taxon>
    </lineage>
</organism>
<dbReference type="Proteomes" id="UP000013243">
    <property type="component" value="Plasmid unnamed4"/>
</dbReference>
<dbReference type="EMBL" id="CP015234">
    <property type="protein sequence ID" value="ANP43597.1"/>
    <property type="molecule type" value="Genomic_DNA"/>
</dbReference>
<dbReference type="AlphaFoldDB" id="A0A1B1AAQ6"/>
<evidence type="ECO:0000313" key="2">
    <source>
        <dbReference type="Proteomes" id="UP000013243"/>
    </source>
</evidence>
<keyword evidence="1" id="KW-0614">Plasmid</keyword>
<sequence>MELSNLPVEVSSHEALAKQFDAVHLCLCAAPAVIPGQLSLLHPTFCEIDNIAADLMAYSLS</sequence>
<geneLocation type="plasmid" evidence="1 2">
    <name>unnamed4</name>
</geneLocation>
<gene>
    <name evidence="1" type="ORF">K529_022855</name>
</gene>